<dbReference type="KEGG" id="cbac:JI75_05850"/>
<gene>
    <name evidence="1" type="ORF">JI75_05850</name>
</gene>
<sequence length="893" mass="95337">MGYGGYRGKLGLDLSLSRRGALAASALALLSVGTQAPLPAWADEAGHLIDVRLGDQRSWFDLVSGPKDVKFAAEVTVDGETFEGASIKGRGNSTWNVDASLKKPYQIGFSKKTDLLGIGSPTKKWVALANLFDPSHLRNRLGLWIAREMGVPGNQCDTAFAWLVGNGSDLGLYLIAHKVENSKGSLALRSEDGIMCEISNIHSEQDDVLVASDGCRFLVKDAPSDDDPVRTQSARRRLVDAYDQLLDACGRGDWEGVCSLADVDSIARYWLVREFAADVDACVSNVYLYQDGENDRLHAACVWDLDLAFGNGAGIVASGSETTSPFRSWARTNQRELVYDEAPGERDVVICRLFARLCDIPQFWELLCTTYHDVLAPVLSRANGFITDEAMRVRADALKDARIWSEPWRRAGGARRDEFDAAVASLASWVSARARFMSKWCSLRAASAPKSLVSLKNGRAILSVSSKGARLEDSSFDTFSLIDCSDGSYRIRNRQGMDVYAPSPQSKGGVALCPADSVADGSAQWFLYDDGSISNKKTSLFLTVQDDGSVTCDAWSPSGAGASDLTSADGQRFSIEPRTWVRLGGIDALETNYLVVSEGWQTSDVVLLSSNDGFYDALSAAALAGAYRAPIVTTSHDGLSDAARASLSRLKPSKVLIMGGEAAIHPAVERAVARLGASVERVAGEDAAMTSLESAKRVVSSGSWSKDLIIATGGSFYDALASSPVASATKTPILLANRNGGLDLRAEIIEFIAQAKPDRAFIMGGTAAVGPSVERVLAECGVGSVRRIAGEVAVETSLRIAEWAVVECGMGANGMGAAVAQGWHDALSAGPLLGLRRAPLILVATERDGWAYDARCIDAFVARHAADIDFGYVFGGEAAMTPRAMEDLVSATA</sequence>
<proteinExistence type="predicted"/>
<dbReference type="InterPro" id="IPR014867">
    <property type="entry name" value="Spore_coat_CotH_CotH2/3/7"/>
</dbReference>
<accession>A0A0A8B415</accession>
<evidence type="ECO:0000313" key="2">
    <source>
        <dbReference type="Proteomes" id="UP000031121"/>
    </source>
</evidence>
<keyword evidence="2" id="KW-1185">Reference proteome</keyword>
<evidence type="ECO:0000313" key="1">
    <source>
        <dbReference type="EMBL" id="AJC12256.1"/>
    </source>
</evidence>
<dbReference type="InterPro" id="IPR007253">
    <property type="entry name" value="Cell_wall-bd_2"/>
</dbReference>
<organism evidence="1 2">
    <name type="scientific">Berryella intestinalis</name>
    <dbReference type="NCBI Taxonomy" id="1531429"/>
    <lineage>
        <taxon>Bacteria</taxon>
        <taxon>Bacillati</taxon>
        <taxon>Actinomycetota</taxon>
        <taxon>Coriobacteriia</taxon>
        <taxon>Eggerthellales</taxon>
        <taxon>Eggerthellaceae</taxon>
        <taxon>Berryella</taxon>
    </lineage>
</organism>
<dbReference type="RefSeq" id="WP_039689446.1">
    <property type="nucleotide sequence ID" value="NZ_CP009302.1"/>
</dbReference>
<name>A0A0A8B415_9ACTN</name>
<dbReference type="AlphaFoldDB" id="A0A0A8B415"/>
<dbReference type="InterPro" id="IPR051922">
    <property type="entry name" value="Bact_Sporulation_Assoc"/>
</dbReference>
<dbReference type="OrthoDB" id="9779955at2"/>
<dbReference type="Pfam" id="PF08757">
    <property type="entry name" value="CotH"/>
    <property type="match status" value="1"/>
</dbReference>
<dbReference type="EMBL" id="CP009302">
    <property type="protein sequence ID" value="AJC12256.1"/>
    <property type="molecule type" value="Genomic_DNA"/>
</dbReference>
<dbReference type="Pfam" id="PF04122">
    <property type="entry name" value="CW_binding_2"/>
    <property type="match status" value="3"/>
</dbReference>
<dbReference type="PANTHER" id="PTHR30032">
    <property type="entry name" value="N-ACETYLMURAMOYL-L-ALANINE AMIDASE-RELATED"/>
    <property type="match status" value="1"/>
</dbReference>
<dbReference type="Proteomes" id="UP000031121">
    <property type="component" value="Chromosome"/>
</dbReference>
<dbReference type="Gene3D" id="3.40.50.12090">
    <property type="match status" value="1"/>
</dbReference>
<protein>
    <submittedName>
        <fullName evidence="1">Uncharacterized protein</fullName>
    </submittedName>
</protein>
<dbReference type="PANTHER" id="PTHR30032:SF8">
    <property type="entry name" value="GERMINATION-SPECIFIC N-ACETYLMURAMOYL-L-ALANINE AMIDASE"/>
    <property type="match status" value="1"/>
</dbReference>
<reference evidence="2" key="1">
    <citation type="submission" date="2014-08" db="EMBL/GenBank/DDBJ databases">
        <title>Coriobacteriaceae sp. complete genome.</title>
        <authorList>
            <person name="Looft T."/>
            <person name="Bayles D.O."/>
            <person name="Stanton T.B."/>
        </authorList>
    </citation>
    <scope>NUCLEOTIDE SEQUENCE [LARGE SCALE GENOMIC DNA]</scope>
    <source>
        <strain evidence="2">68-1-3</strain>
    </source>
</reference>
<dbReference type="STRING" id="1531429.JI75_05850"/>
<reference evidence="1 2" key="2">
    <citation type="journal article" date="2015" name="Genome Announc.">
        <title>Complete Genome Sequence of Coriobacteriaceae Strain 68-1-3, a Novel Mucus-Degrading Isolate from the Swine Intestinal Tract.</title>
        <authorList>
            <person name="Looft T."/>
            <person name="Bayles D.O."/>
            <person name="Alt D.P."/>
            <person name="Stanton T.B."/>
        </authorList>
    </citation>
    <scope>NUCLEOTIDE SEQUENCE [LARGE SCALE GENOMIC DNA]</scope>
    <source>
        <strain evidence="1 2">68-1-3</strain>
    </source>
</reference>
<dbReference type="HOGENOM" id="CLU_323588_0_0_11"/>